<reference evidence="2 3" key="1">
    <citation type="journal article" date="2019" name="ISME J.">
        <title>Isolation and characterization of a thermophilic sulfur- and iron-reducing thaumarchaeote from a terrestrial acidic hot spring.</title>
        <authorList>
            <person name="Kato S."/>
            <person name="Itoh T."/>
            <person name="Yuki M."/>
            <person name="Nagamori M."/>
            <person name="Ohnishi M."/>
            <person name="Uematsu K."/>
            <person name="Suzuki K."/>
            <person name="Takashina T."/>
            <person name="Ohkuma M."/>
        </authorList>
    </citation>
    <scope>NUCLEOTIDE SEQUENCE [LARGE SCALE GENOMIC DNA]</scope>
    <source>
        <strain evidence="2 3">NAS-02</strain>
    </source>
</reference>
<sequence length="245" mass="27255">MVEKAREASEEEIRRFAEQTLGEVPEVINRLFKLDGDAAVEQFAENNILYLGRKDLPRKVLALIAMSVALANGPKESAMIHFKLARRFGASNEEILDAIRATKMALMSSTLDAMASVIDSGKEELLEKDPSSSAVLDKVRLESGIVPERLYLAASFSSSLLREHLREKGELLRSRALERKYVFAVALAVSISIHDMGCQKVYLDQFTRNGGTRAELEDVLSVTRFITGNRAFVNALDMLRFMNSG</sequence>
<evidence type="ECO:0000259" key="1">
    <source>
        <dbReference type="Pfam" id="PF02627"/>
    </source>
</evidence>
<gene>
    <name evidence="2" type="ORF">NAS2_0915</name>
</gene>
<dbReference type="Proteomes" id="UP000509448">
    <property type="component" value="Chromosome"/>
</dbReference>
<dbReference type="InterPro" id="IPR003779">
    <property type="entry name" value="CMD-like"/>
</dbReference>
<dbReference type="PANTHER" id="PTHR33930:SF2">
    <property type="entry name" value="BLR3452 PROTEIN"/>
    <property type="match status" value="1"/>
</dbReference>
<evidence type="ECO:0000313" key="3">
    <source>
        <dbReference type="Proteomes" id="UP000509448"/>
    </source>
</evidence>
<proteinExistence type="predicted"/>
<dbReference type="RefSeq" id="WP_174448548.1">
    <property type="nucleotide sequence ID" value="NZ_AP018732.1"/>
</dbReference>
<accession>A0A4P2VCQ8</accession>
<dbReference type="OrthoDB" id="372060at2157"/>
<evidence type="ECO:0000313" key="2">
    <source>
        <dbReference type="EMBL" id="BBE42304.1"/>
    </source>
</evidence>
<dbReference type="Pfam" id="PF02627">
    <property type="entry name" value="CMD"/>
    <property type="match status" value="2"/>
</dbReference>
<dbReference type="PANTHER" id="PTHR33930">
    <property type="entry name" value="ALKYL HYDROPEROXIDE REDUCTASE AHPD"/>
    <property type="match status" value="1"/>
</dbReference>
<dbReference type="GeneID" id="55584726"/>
<name>A0A4P2VCQ8_9ARCH</name>
<dbReference type="InterPro" id="IPR029032">
    <property type="entry name" value="AhpD-like"/>
</dbReference>
<dbReference type="KEGG" id="ccai:NAS2_0915"/>
<feature type="domain" description="Carboxymuconolactone decarboxylase-like" evidence="1">
    <location>
        <begin position="41"/>
        <end position="102"/>
    </location>
</feature>
<dbReference type="SUPFAM" id="SSF69118">
    <property type="entry name" value="AhpD-like"/>
    <property type="match status" value="2"/>
</dbReference>
<protein>
    <recommendedName>
        <fullName evidence="1">Carboxymuconolactone decarboxylase-like domain-containing protein</fullName>
    </recommendedName>
</protein>
<feature type="domain" description="Carboxymuconolactone decarboxylase-like" evidence="1">
    <location>
        <begin position="173"/>
        <end position="238"/>
    </location>
</feature>
<organism evidence="2 3">
    <name type="scientific">Conexivisphaera calida</name>
    <dbReference type="NCBI Taxonomy" id="1874277"/>
    <lineage>
        <taxon>Archaea</taxon>
        <taxon>Nitrososphaerota</taxon>
        <taxon>Conexivisphaeria</taxon>
        <taxon>Conexivisphaerales</taxon>
        <taxon>Conexivisphaeraceae</taxon>
        <taxon>Conexivisphaera</taxon>
    </lineage>
</organism>
<dbReference type="AlphaFoldDB" id="A0A4P2VCQ8"/>
<keyword evidence="3" id="KW-1185">Reference proteome</keyword>
<dbReference type="GO" id="GO:0051920">
    <property type="term" value="F:peroxiredoxin activity"/>
    <property type="evidence" value="ECO:0007669"/>
    <property type="project" value="InterPro"/>
</dbReference>
<dbReference type="Gene3D" id="1.20.1290.10">
    <property type="entry name" value="AhpD-like"/>
    <property type="match status" value="2"/>
</dbReference>
<dbReference type="EMBL" id="AP018732">
    <property type="protein sequence ID" value="BBE42304.1"/>
    <property type="molecule type" value="Genomic_DNA"/>
</dbReference>